<dbReference type="Gene3D" id="2.60.40.1120">
    <property type="entry name" value="Carboxypeptidase-like, regulatory domain"/>
    <property type="match status" value="1"/>
</dbReference>
<gene>
    <name evidence="1" type="ORF">VB248_01825</name>
</gene>
<dbReference type="InterPro" id="IPR011044">
    <property type="entry name" value="Quino_amine_DH_bsu"/>
</dbReference>
<name>A0ABU5Q4U5_9BACT</name>
<protein>
    <submittedName>
        <fullName evidence="1">Carboxypeptidase-like regulatory domain-containing protein</fullName>
    </submittedName>
</protein>
<proteinExistence type="predicted"/>
<dbReference type="RefSeq" id="WP_323295015.1">
    <property type="nucleotide sequence ID" value="NZ_JAYFUM010000001.1"/>
</dbReference>
<dbReference type="Gene3D" id="2.60.40.10">
    <property type="entry name" value="Immunoglobulins"/>
    <property type="match status" value="1"/>
</dbReference>
<dbReference type="InterPro" id="IPR013783">
    <property type="entry name" value="Ig-like_fold"/>
</dbReference>
<comment type="caution">
    <text evidence="1">The sequence shown here is derived from an EMBL/GenBank/DDBJ whole genome shotgun (WGS) entry which is preliminary data.</text>
</comment>
<dbReference type="SUPFAM" id="SSF50969">
    <property type="entry name" value="YVTN repeat-like/Quinoprotein amine dehydrogenase"/>
    <property type="match status" value="1"/>
</dbReference>
<accession>A0ABU5Q4U5</accession>
<dbReference type="Proteomes" id="UP001302949">
    <property type="component" value="Unassembled WGS sequence"/>
</dbReference>
<evidence type="ECO:0000313" key="2">
    <source>
        <dbReference type="Proteomes" id="UP001302949"/>
    </source>
</evidence>
<reference evidence="1 2" key="1">
    <citation type="submission" date="2023-12" db="EMBL/GenBank/DDBJ databases">
        <title>Novel species of the genus Arcicella isolated from rivers.</title>
        <authorList>
            <person name="Lu H."/>
        </authorList>
    </citation>
    <scope>NUCLEOTIDE SEQUENCE [LARGE SCALE GENOMIC DNA]</scope>
    <source>
        <strain evidence="1 2">KCTC 23307</strain>
    </source>
</reference>
<dbReference type="PROSITE" id="PS51257">
    <property type="entry name" value="PROKAR_LIPOPROTEIN"/>
    <property type="match status" value="1"/>
</dbReference>
<organism evidence="1 2">
    <name type="scientific">Arcicella rigui</name>
    <dbReference type="NCBI Taxonomy" id="797020"/>
    <lineage>
        <taxon>Bacteria</taxon>
        <taxon>Pseudomonadati</taxon>
        <taxon>Bacteroidota</taxon>
        <taxon>Cytophagia</taxon>
        <taxon>Cytophagales</taxon>
        <taxon>Flectobacillaceae</taxon>
        <taxon>Arcicella</taxon>
    </lineage>
</organism>
<sequence length="607" mass="66180">MKKILLIVTSIIFIALGCKTQEILPDQGSLYISVKDQFGRNISGANITGNPAIPESSTDNFGTVLVKNLNVGTYELIANKAQYGSGKAVAIVKTNDVTSVNIGLEYGVYASFAPTAKIAFPVQPANYSIGESILFKAYVADNDTPLEKLTVRWESSVDGLINESNADKDGVSTFSTIKLSANSHIIRLIVKDQSGNVGRDSILVSTLSPKEIKLETPNKVEGSVVLNWSKSTESDFKEYRIYRADENCEEMTKSLIGVVQDVSKNTFTDTRPPFSTKSCYFVEIVTNALRVRRSNQQQVEYPAGLFFDYSPKDVAIHPTKPWLYLSRQDRGIVVVYDYEKAQVLTEIATPKHSGYLLVANNGSGLNLYIPSANNTVNIFDATTFELKKTLLTTAPATDVAVSGTGDVFVTQNDQWTNPIVSFTEATGLINGGTNSYGCLYGGARLRKIPNQNTLMTISTGISPTDMDMIFYDSQGKLLSCKDDSQHGDYSLDPNIFCVSPKGNYVLTAGSGAAYSTNESMKYLGTVKGSDVLNYSDFAFNADGSVFYGATSNRQSIQIGKYPELTRSNEILCKGFPYKIFVKGNNIISLSRTGLNVVTTAVEIVKIP</sequence>
<keyword evidence="2" id="KW-1185">Reference proteome</keyword>
<evidence type="ECO:0000313" key="1">
    <source>
        <dbReference type="EMBL" id="MEA5137851.1"/>
    </source>
</evidence>
<dbReference type="InterPro" id="IPR015943">
    <property type="entry name" value="WD40/YVTN_repeat-like_dom_sf"/>
</dbReference>
<dbReference type="EMBL" id="JAYFUM010000001">
    <property type="protein sequence ID" value="MEA5137851.1"/>
    <property type="molecule type" value="Genomic_DNA"/>
</dbReference>
<dbReference type="Gene3D" id="2.130.10.10">
    <property type="entry name" value="YVTN repeat-like/Quinoprotein amine dehydrogenase"/>
    <property type="match status" value="1"/>
</dbReference>